<keyword evidence="3" id="KW-1185">Reference proteome</keyword>
<organism evidence="2 3">
    <name type="scientific">Pseudonocardia sediminis</name>
    <dbReference type="NCBI Taxonomy" id="1397368"/>
    <lineage>
        <taxon>Bacteria</taxon>
        <taxon>Bacillati</taxon>
        <taxon>Actinomycetota</taxon>
        <taxon>Actinomycetes</taxon>
        <taxon>Pseudonocardiales</taxon>
        <taxon>Pseudonocardiaceae</taxon>
        <taxon>Pseudonocardia</taxon>
    </lineage>
</organism>
<reference evidence="2 3" key="1">
    <citation type="submission" date="2019-02" db="EMBL/GenBank/DDBJ databases">
        <title>Sequencing the genomes of 1000 actinobacteria strains.</title>
        <authorList>
            <person name="Klenk H.-P."/>
        </authorList>
    </citation>
    <scope>NUCLEOTIDE SEQUENCE [LARGE SCALE GENOMIC DNA]</scope>
    <source>
        <strain evidence="2 3">DSM 45779</strain>
    </source>
</reference>
<feature type="region of interest" description="Disordered" evidence="1">
    <location>
        <begin position="25"/>
        <end position="92"/>
    </location>
</feature>
<dbReference type="Proteomes" id="UP000291591">
    <property type="component" value="Unassembled WGS sequence"/>
</dbReference>
<evidence type="ECO:0000313" key="3">
    <source>
        <dbReference type="Proteomes" id="UP000291591"/>
    </source>
</evidence>
<protein>
    <submittedName>
        <fullName evidence="2">Uncharacterized protein</fullName>
    </submittedName>
</protein>
<dbReference type="AlphaFoldDB" id="A0A4Q7UW83"/>
<feature type="compositionally biased region" description="Basic and acidic residues" evidence="1">
    <location>
        <begin position="73"/>
        <end position="85"/>
    </location>
</feature>
<comment type="caution">
    <text evidence="2">The sequence shown here is derived from an EMBL/GenBank/DDBJ whole genome shotgun (WGS) entry which is preliminary data.</text>
</comment>
<evidence type="ECO:0000256" key="1">
    <source>
        <dbReference type="SAM" id="MobiDB-lite"/>
    </source>
</evidence>
<evidence type="ECO:0000313" key="2">
    <source>
        <dbReference type="EMBL" id="RZT86202.1"/>
    </source>
</evidence>
<dbReference type="EMBL" id="SHKL01000001">
    <property type="protein sequence ID" value="RZT86202.1"/>
    <property type="molecule type" value="Genomic_DNA"/>
</dbReference>
<accession>A0A4Q7UW83</accession>
<proteinExistence type="predicted"/>
<gene>
    <name evidence="2" type="ORF">EV383_3092</name>
</gene>
<name>A0A4Q7UW83_PSEST</name>
<sequence>MPQSSRSELLLGEVVMRGEELLLLGDDSEELGDELPLRGEDSEPLGEVLLPSDRSGLLPDRGLLELGDDSDDRGDSELRGEEKKSSSSLSSARFGLDVVPSEPVLTYWALAQPPNSSSLTKPLRFSPTVVVSPRSQTPTMGADSLASDRTLTLEVQVPVPAADAVPAIRAAVETPAIASAPATAAMRRPGVVCAFIVGKPPCRKGVDQLLWIHLPLGAGVMSRPTSGRAPDS</sequence>